<keyword evidence="2" id="KW-0472">Membrane</keyword>
<dbReference type="PANTHER" id="PTHR42736">
    <property type="entry name" value="PROTEIN-GLUTAMINE GAMMA-GLUTAMYLTRANSFERASE"/>
    <property type="match status" value="1"/>
</dbReference>
<evidence type="ECO:0000256" key="2">
    <source>
        <dbReference type="SAM" id="Phobius"/>
    </source>
</evidence>
<dbReference type="InterPro" id="IPR052901">
    <property type="entry name" value="Bact_TGase-like"/>
</dbReference>
<name>A3DC11_ACET2</name>
<dbReference type="AlphaFoldDB" id="A3DC11"/>
<evidence type="ECO:0000256" key="1">
    <source>
        <dbReference type="SAM" id="MobiDB-lite"/>
    </source>
</evidence>
<protein>
    <submittedName>
        <fullName evidence="4">Transglutaminase domain-containing protein</fullName>
    </submittedName>
</protein>
<proteinExistence type="predicted"/>
<reference evidence="4 5" key="2">
    <citation type="journal article" date="2013" name="Biotechnol. Biofuels">
        <title>Global transcriptome analysis of Clostridium thermocellum ATCC 27405 during growth on dilute acid pretreated Populus and switchgrass.</title>
        <authorList>
            <person name="Wilson C.M."/>
            <person name="Rodriguez M.Jr."/>
            <person name="Johnson C.M."/>
            <person name="Martin S.L."/>
            <person name="Chu T.M."/>
            <person name="Wolfinger R.D."/>
            <person name="Hauser L.J."/>
            <person name="Land M.L."/>
            <person name="Klingeman D.M."/>
            <person name="Syed M.H."/>
            <person name="Ragauskas A.J."/>
            <person name="Tschaplinski T.J."/>
            <person name="Mielenz J.R."/>
            <person name="Brown S.D."/>
        </authorList>
    </citation>
    <scope>NUCLEOTIDE SEQUENCE [LARGE SCALE GENOMIC DNA]</scope>
    <source>
        <strain evidence="5">ATCC 27405 / DSM 1237 / JCM 9322 / NBRC 103400 / NCIMB 10682 / NRRL B-4536 / VPI 7372</strain>
    </source>
</reference>
<dbReference type="InterPro" id="IPR002931">
    <property type="entry name" value="Transglutaminase-like"/>
</dbReference>
<evidence type="ECO:0000313" key="5">
    <source>
        <dbReference type="Proteomes" id="UP000002145"/>
    </source>
</evidence>
<dbReference type="PANTHER" id="PTHR42736:SF1">
    <property type="entry name" value="PROTEIN-GLUTAMINE GAMMA-GLUTAMYLTRANSFERASE"/>
    <property type="match status" value="1"/>
</dbReference>
<evidence type="ECO:0000259" key="3">
    <source>
        <dbReference type="SMART" id="SM00460"/>
    </source>
</evidence>
<keyword evidence="2" id="KW-1133">Transmembrane helix</keyword>
<dbReference type="Gene3D" id="3.10.620.30">
    <property type="match status" value="1"/>
</dbReference>
<feature type="compositionally biased region" description="Basic and acidic residues" evidence="1">
    <location>
        <begin position="78"/>
        <end position="91"/>
    </location>
</feature>
<keyword evidence="2" id="KW-0812">Transmembrane</keyword>
<dbReference type="SMART" id="SM00460">
    <property type="entry name" value="TGc"/>
    <property type="match status" value="1"/>
</dbReference>
<reference evidence="5" key="1">
    <citation type="submission" date="2007-02" db="EMBL/GenBank/DDBJ databases">
        <title>Complete sequence of Clostridium thermocellum ATCC 27405.</title>
        <authorList>
            <consortium name="US DOE Joint Genome Institute"/>
            <person name="Copeland A."/>
            <person name="Lucas S."/>
            <person name="Lapidus A."/>
            <person name="Barry K."/>
            <person name="Detter J.C."/>
            <person name="Glavina del Rio T."/>
            <person name="Hammon N."/>
            <person name="Israni S."/>
            <person name="Dalin E."/>
            <person name="Tice H."/>
            <person name="Pitluck S."/>
            <person name="Chertkov O."/>
            <person name="Brettin T."/>
            <person name="Bruce D."/>
            <person name="Han C."/>
            <person name="Tapia R."/>
            <person name="Gilna P."/>
            <person name="Schmutz J."/>
            <person name="Larimer F."/>
            <person name="Land M."/>
            <person name="Hauser L."/>
            <person name="Kyrpides N."/>
            <person name="Mikhailova N."/>
            <person name="Wu J.H.D."/>
            <person name="Newcomb M."/>
            <person name="Richardson P."/>
        </authorList>
    </citation>
    <scope>NUCLEOTIDE SEQUENCE [LARGE SCALE GENOMIC DNA]</scope>
    <source>
        <strain evidence="5">ATCC 27405 / DSM 1237 / JCM 9322 / NBRC 103400 / NCIMB 10682 / NRRL B-4536 / VPI 7372</strain>
    </source>
</reference>
<dbReference type="Proteomes" id="UP000002145">
    <property type="component" value="Chromosome"/>
</dbReference>
<dbReference type="InterPro" id="IPR038765">
    <property type="entry name" value="Papain-like_cys_pep_sf"/>
</dbReference>
<dbReference type="SUPFAM" id="SSF54001">
    <property type="entry name" value="Cysteine proteinases"/>
    <property type="match status" value="1"/>
</dbReference>
<feature type="domain" description="Transglutaminase-like" evidence="3">
    <location>
        <begin position="345"/>
        <end position="413"/>
    </location>
</feature>
<feature type="region of interest" description="Disordered" evidence="1">
    <location>
        <begin position="41"/>
        <end position="119"/>
    </location>
</feature>
<dbReference type="EMBL" id="CP000568">
    <property type="protein sequence ID" value="ABN51490.1"/>
    <property type="molecule type" value="Genomic_DNA"/>
</dbReference>
<organism evidence="4 5">
    <name type="scientific">Acetivibrio thermocellus (strain ATCC 27405 / DSM 1237 / JCM 9322 / NBRC 103400 / NCIMB 10682 / NRRL B-4536 / VPI 7372)</name>
    <name type="common">Clostridium thermocellum</name>
    <dbReference type="NCBI Taxonomy" id="203119"/>
    <lineage>
        <taxon>Bacteria</taxon>
        <taxon>Bacillati</taxon>
        <taxon>Bacillota</taxon>
        <taxon>Clostridia</taxon>
        <taxon>Eubacteriales</taxon>
        <taxon>Oscillospiraceae</taxon>
        <taxon>Acetivibrio</taxon>
    </lineage>
</organism>
<dbReference type="eggNOG" id="COG1305">
    <property type="taxonomic scope" value="Bacteria"/>
</dbReference>
<gene>
    <name evidence="4" type="ordered locus">Cthe_0251</name>
</gene>
<keyword evidence="5" id="KW-1185">Reference proteome</keyword>
<dbReference type="KEGG" id="cth:Cthe_0251"/>
<feature type="transmembrane region" description="Helical" evidence="2">
    <location>
        <begin position="12"/>
        <end position="36"/>
    </location>
</feature>
<accession>A3DC11</accession>
<dbReference type="STRING" id="203119.Cthe_0251"/>
<dbReference type="InterPro" id="IPR013783">
    <property type="entry name" value="Ig-like_fold"/>
</dbReference>
<dbReference type="HOGENOM" id="CLU_337932_0_0_9"/>
<sequence>MERLSVNDRKNLINLAVFLLVALLSTLLIMAAISMLDLRGNGSPGGENNKRASQNDGSGKNRNKQDRNNNNKNKKGSGQREDDNGSNWKERAQRRRGERRSFDRGDYAYGQGPESMIPGDGWEYDIAPDQMPNLDISGNEGLPDMSFGMGGNTFVLKEGKNSHIPAFEVLGVPNYPFVRVMAMDNYRRSHWSMINEAPELMFLFGEKVDRKFSENTVKIKPVEPSKGYIPVLSGNFEMKYEFSLLEYKQSGVFYSTGVIENFYEMKYEDPPTEAELINAKTDDDYYYDIYVPEVVERIVDEVIENCETDYEAIKFVEKFLLENYTYDNTVLNNYGSGDAVVSFLTGKDRVGNHLDFVSAYAIILRAAGIPCRLALGYKLLPGVKYQVVYADQVYIYPEIKFEDYGWVPMDVFPYDVFYRPPKETITQITFADGTTKRGETVTVRGTVTDSSGNPIDNMTVLVYLKQYKSEPCISYAKAYVTNGNFEAVFDIKGDISAGKYHIIADVLENDVYRTSSSDPELKILADTFIDLEERSDIIGNKLNFAGRIVDFFTYEGIEGLEVHVSFEGMDLVETVVSEEDGKLYKEIEIEVPEDYPYYKNFFFAGRYLLFYGIEFKGTEIYTPYFTRRGVYMWKIYWINVTVAVVLLLGVVLLCVAIVLRKKGAFRRDGGKFPVLAAEGPGMIVAADAGAESVERNHGKVYIEFPQIGEGLPDVWGIKENLAVVFHDDEGNRGEIGAVFHKKGEYRIKISGKNDEYGARNIRIVDYREEIIAIGKNFLKEMSAKISGITDFMTLREIHDIIKPNIASERHWVLEDAFMVFEKAVYSDEDIVRSDYEKFYVFARELGKNSSI</sequence>
<dbReference type="Gene3D" id="2.60.40.10">
    <property type="entry name" value="Immunoglobulins"/>
    <property type="match status" value="1"/>
</dbReference>
<evidence type="ECO:0000313" key="4">
    <source>
        <dbReference type="EMBL" id="ABN51490.1"/>
    </source>
</evidence>
<dbReference type="Pfam" id="PF01841">
    <property type="entry name" value="Transglut_core"/>
    <property type="match status" value="1"/>
</dbReference>
<feature type="transmembrane region" description="Helical" evidence="2">
    <location>
        <begin position="636"/>
        <end position="659"/>
    </location>
</feature>